<proteinExistence type="predicted"/>
<name>A0A484HKN5_9BACT</name>
<organism evidence="4">
    <name type="scientific">uncultured Desulfobacteraceae bacterium</name>
    <dbReference type="NCBI Taxonomy" id="218296"/>
    <lineage>
        <taxon>Bacteria</taxon>
        <taxon>Pseudomonadati</taxon>
        <taxon>Thermodesulfobacteriota</taxon>
        <taxon>Desulfobacteria</taxon>
        <taxon>Desulfobacterales</taxon>
        <taxon>Desulfobacteraceae</taxon>
        <taxon>environmental samples</taxon>
    </lineage>
</organism>
<evidence type="ECO:0000256" key="3">
    <source>
        <dbReference type="SAM" id="SignalP"/>
    </source>
</evidence>
<sequence>MDKKTPLNFKKMAAAFIVCAAAFLFSAVGAWSAEEGIPDPEISCAGEAPIVCRVDETVNIRKSPTTRSNIVGKLRRGDRVKAGDLKNYWRPVFDVGQSVDGDAEPMGYVYAPLLKPAGNTTSKARISTAGQDPDIRRVRTRVNIRKSPDIRSEVVGKLRPGDRVKAGTPEDGWRPVFKTNRDGDALGYVYAPLLKPAGSAAPRTKVRAKAPAKAPAKPRVKAQPKAPGEVIAELKKQVDDLEEEVLDLGDRLDEAELHTATDKLSFDFELRSRCDSIHYNEVKRAPEWFLDAFSRDGSVFRTFSSVNDLETTWKGVLNPLVDMNGSLEKVLALKGFGFDGLPATFAENLRKAMQLGSHTPNSESYNLDDDTIWTNKFMMNMKAKIKPSLSFTGRLAMYKVFGDSSAMKVNNGAFGDIFLDSNTSSLPHGDSIRLERAYFNWKTKIGATPINFSLGRRPATMGAPLEYAAYGLEGGSPLASLVNMQFDGASLTFSLEDKVGVPGFSFKLCYGVGFESGWGNSFSLGHDSDSIKDATFGGFISTLYDDGLTSLVVNYAHAWNITDGFSGLMVMPFQVTRTDEWLFNARGEGIDKERVIHIKDNSAGVITKMEPYTNIGDFDLLGALFRTNLSSFFEDLDIDLFLALSWSHTEPSQLSDHPFYRILGAGLLCNDDLKSRDGYSLYMGAVFPAFGDDRLGLEFNWGSKYWFNMTSAEDSLVASKLSARGTVVEGYYIKPIVGRNMFLTLGARYYDYKYTLSGNPMGAPVPISDADAIGAIFPTPDTVWDLYTSFTVRY</sequence>
<dbReference type="InterPro" id="IPR021803">
    <property type="entry name" value="DUF3373"/>
</dbReference>
<gene>
    <name evidence="4" type="ORF">EPICR_30078</name>
</gene>
<feature type="compositionally biased region" description="Basic residues" evidence="2">
    <location>
        <begin position="204"/>
        <end position="222"/>
    </location>
</feature>
<protein>
    <recommendedName>
        <fullName evidence="5">SH3b domain-containing protein</fullName>
    </recommendedName>
</protein>
<dbReference type="EMBL" id="CAACVI010000023">
    <property type="protein sequence ID" value="VEN74146.1"/>
    <property type="molecule type" value="Genomic_DNA"/>
</dbReference>
<dbReference type="AlphaFoldDB" id="A0A484HKN5"/>
<feature type="coiled-coil region" evidence="1">
    <location>
        <begin position="231"/>
        <end position="258"/>
    </location>
</feature>
<feature type="region of interest" description="Disordered" evidence="2">
    <location>
        <begin position="201"/>
        <end position="227"/>
    </location>
</feature>
<accession>A0A484HKN5</accession>
<keyword evidence="1" id="KW-0175">Coiled coil</keyword>
<dbReference type="Gene3D" id="2.30.30.40">
    <property type="entry name" value="SH3 Domains"/>
    <property type="match status" value="2"/>
</dbReference>
<evidence type="ECO:0000256" key="1">
    <source>
        <dbReference type="SAM" id="Coils"/>
    </source>
</evidence>
<feature type="signal peptide" evidence="3">
    <location>
        <begin position="1"/>
        <end position="32"/>
    </location>
</feature>
<evidence type="ECO:0000313" key="4">
    <source>
        <dbReference type="EMBL" id="VEN74146.1"/>
    </source>
</evidence>
<evidence type="ECO:0008006" key="5">
    <source>
        <dbReference type="Google" id="ProtNLM"/>
    </source>
</evidence>
<dbReference type="Pfam" id="PF11853">
    <property type="entry name" value="DUF3373"/>
    <property type="match status" value="1"/>
</dbReference>
<evidence type="ECO:0000256" key="2">
    <source>
        <dbReference type="SAM" id="MobiDB-lite"/>
    </source>
</evidence>
<reference evidence="4" key="1">
    <citation type="submission" date="2019-01" db="EMBL/GenBank/DDBJ databases">
        <authorList>
            <consortium name="Genoscope - CEA"/>
            <person name="William W."/>
        </authorList>
    </citation>
    <scope>NUCLEOTIDE SEQUENCE</scope>
    <source>
        <strain evidence="4">CR-1</strain>
    </source>
</reference>
<keyword evidence="3" id="KW-0732">Signal</keyword>
<feature type="chain" id="PRO_5019841593" description="SH3b domain-containing protein" evidence="3">
    <location>
        <begin position="33"/>
        <end position="794"/>
    </location>
</feature>